<keyword evidence="2" id="KW-1185">Reference proteome</keyword>
<protein>
    <submittedName>
        <fullName evidence="1">Uncharacterized protein</fullName>
    </submittedName>
</protein>
<accession>A0ABU6NGC9</accession>
<dbReference type="RefSeq" id="WP_327968869.1">
    <property type="nucleotide sequence ID" value="NZ_JARMQG010000220.1"/>
</dbReference>
<sequence>MTTIAQTIIYQIIEQDLNALPAWGVNEVVDLHNGVQFDIRTPLYPEGVKVKIILNWMDTYDIEVIKVTGTKAETLKTANDVYFDMLIEVLDKLIEEDKKTIILF</sequence>
<reference evidence="1 2" key="1">
    <citation type="submission" date="2023-03" db="EMBL/GenBank/DDBJ databases">
        <title>Bacillus Genome Sequencing.</title>
        <authorList>
            <person name="Dunlap C."/>
        </authorList>
    </citation>
    <scope>NUCLEOTIDE SEQUENCE [LARGE SCALE GENOMIC DNA]</scope>
    <source>
        <strain evidence="1 2">B-14544</strain>
    </source>
</reference>
<name>A0ABU6NGC9_9BACI</name>
<evidence type="ECO:0000313" key="1">
    <source>
        <dbReference type="EMBL" id="MED3563795.1"/>
    </source>
</evidence>
<proteinExistence type="predicted"/>
<evidence type="ECO:0000313" key="2">
    <source>
        <dbReference type="Proteomes" id="UP001330749"/>
    </source>
</evidence>
<dbReference type="EMBL" id="JARMQG010000220">
    <property type="protein sequence ID" value="MED3563795.1"/>
    <property type="molecule type" value="Genomic_DNA"/>
</dbReference>
<organism evidence="1 2">
    <name type="scientific">Bacillus xiapuensis</name>
    <dbReference type="NCBI Taxonomy" id="2014075"/>
    <lineage>
        <taxon>Bacteria</taxon>
        <taxon>Bacillati</taxon>
        <taxon>Bacillota</taxon>
        <taxon>Bacilli</taxon>
        <taxon>Bacillales</taxon>
        <taxon>Bacillaceae</taxon>
        <taxon>Bacillus</taxon>
    </lineage>
</organism>
<comment type="caution">
    <text evidence="1">The sequence shown here is derived from an EMBL/GenBank/DDBJ whole genome shotgun (WGS) entry which is preliminary data.</text>
</comment>
<dbReference type="Proteomes" id="UP001330749">
    <property type="component" value="Unassembled WGS sequence"/>
</dbReference>
<gene>
    <name evidence="1" type="ORF">P4447_15325</name>
</gene>